<dbReference type="Pfam" id="PF14690">
    <property type="entry name" value="Zn_ribbon_ISL3"/>
    <property type="match status" value="1"/>
</dbReference>
<geneLocation type="plasmid" evidence="3 4">
    <name>unnamed1</name>
</geneLocation>
<dbReference type="PANTHER" id="PTHR33498:SF1">
    <property type="entry name" value="TRANSPOSASE FOR INSERTION SEQUENCE ELEMENT IS1557"/>
    <property type="match status" value="1"/>
</dbReference>
<organism evidence="3 4">
    <name type="scientific">Methylomarinum roseum</name>
    <dbReference type="NCBI Taxonomy" id="3067653"/>
    <lineage>
        <taxon>Bacteria</taxon>
        <taxon>Pseudomonadati</taxon>
        <taxon>Pseudomonadota</taxon>
        <taxon>Gammaproteobacteria</taxon>
        <taxon>Methylococcales</taxon>
        <taxon>Methylococcaceae</taxon>
        <taxon>Methylomarinum</taxon>
    </lineage>
</organism>
<dbReference type="KEGG" id="mech:Q9L42_000025"/>
<evidence type="ECO:0000259" key="1">
    <source>
        <dbReference type="Pfam" id="PF01610"/>
    </source>
</evidence>
<proteinExistence type="predicted"/>
<keyword evidence="3" id="KW-0614">Plasmid</keyword>
<dbReference type="InterPro" id="IPR029261">
    <property type="entry name" value="Transposase_Znf"/>
</dbReference>
<dbReference type="Proteomes" id="UP001225378">
    <property type="component" value="Plasmid unnamed1"/>
</dbReference>
<name>A0AAU7NNZ7_9GAMM</name>
<dbReference type="RefSeq" id="WP_349430996.1">
    <property type="nucleotide sequence ID" value="NZ_CP157742.1"/>
</dbReference>
<evidence type="ECO:0000313" key="4">
    <source>
        <dbReference type="Proteomes" id="UP001225378"/>
    </source>
</evidence>
<evidence type="ECO:0000259" key="2">
    <source>
        <dbReference type="Pfam" id="PF14690"/>
    </source>
</evidence>
<accession>A0AAU7NNZ7</accession>
<protein>
    <submittedName>
        <fullName evidence="3">ISL3 family transposase</fullName>
    </submittedName>
</protein>
<dbReference type="InterPro" id="IPR002560">
    <property type="entry name" value="Transposase_DDE"/>
</dbReference>
<dbReference type="EMBL" id="CP157742">
    <property type="protein sequence ID" value="XBS18723.1"/>
    <property type="molecule type" value="Genomic_DNA"/>
</dbReference>
<feature type="domain" description="Transposase IS204/IS1001/IS1096/IS1165 zinc-finger" evidence="2">
    <location>
        <begin position="37"/>
        <end position="83"/>
    </location>
</feature>
<evidence type="ECO:0000313" key="3">
    <source>
        <dbReference type="EMBL" id="XBS18723.1"/>
    </source>
</evidence>
<reference evidence="3 4" key="1">
    <citation type="journal article" date="2024" name="Microbiology">
        <title>Methylomarinum rosea sp. nov., a novel halophilic methanotrophic bacterium from the hypersaline Lake Elton.</title>
        <authorList>
            <person name="Suleimanov R.Z."/>
            <person name="Oshkin I.Y."/>
            <person name="Danilova O.V."/>
            <person name="Suzina N.E."/>
            <person name="Dedysh S.N."/>
        </authorList>
    </citation>
    <scope>NUCLEOTIDE SEQUENCE [LARGE SCALE GENOMIC DNA]</scope>
    <source>
        <strain evidence="3 4">Ch1-1</strain>
        <plasmid evidence="4">unnamed1</plasmid>
    </source>
</reference>
<keyword evidence="4" id="KW-1185">Reference proteome</keyword>
<sequence length="416" mass="48634">MNQPQIQIPLDLPNVRVEKYEQTDKGLVITVVSTRDTAVCRQCGRTIDKFHGYDKAITLRHLPIFDRPVWIRIRPKRFQCPYCDKGPTTTQRCEWYEPNSPHTKAYENWILRELVNSTLSDVSLKRYLSIGCIEGILDRHIQRQVDWSTVPDLELIGIDEIALKKGHKDFVVIVSGLTAQREKYLLAVLPDRKKETVKAFLKTLPPRQCQSIRRVCIDMNEGYCNAAQETLPNAQVVVDRFHVAKHYHDCADKARKAEMKQLKQTLPESEYAQLKGAMWAFRKPWNRLTEEQQIVLLALFRQAPILKEVYVQREVLTGLFEQNLTKAQAEQALTQWLDRITELGLDCFTPFVTTLNNWRDHITNYFIRRETSGFVEGLNNKIKVIKRRCYGIYNLGRLFQHIWLDVQGRRLLFAEH</sequence>
<dbReference type="Pfam" id="PF01610">
    <property type="entry name" value="DDE_Tnp_ISL3"/>
    <property type="match status" value="1"/>
</dbReference>
<dbReference type="NCBIfam" id="NF033550">
    <property type="entry name" value="transpos_ISL3"/>
    <property type="match status" value="1"/>
</dbReference>
<dbReference type="InterPro" id="IPR047951">
    <property type="entry name" value="Transpos_ISL3"/>
</dbReference>
<dbReference type="PANTHER" id="PTHR33498">
    <property type="entry name" value="TRANSPOSASE FOR INSERTION SEQUENCE ELEMENT IS1557"/>
    <property type="match status" value="1"/>
</dbReference>
<feature type="domain" description="Transposase IS204/IS1001/IS1096/IS1165 DDE" evidence="1">
    <location>
        <begin position="156"/>
        <end position="399"/>
    </location>
</feature>
<gene>
    <name evidence="3" type="ORF">Q9L42_000025</name>
</gene>
<dbReference type="AlphaFoldDB" id="A0AAU7NNZ7"/>